<dbReference type="AlphaFoldDB" id="A0A836HJU1"/>
<name>A0A836HJU1_LEIEN</name>
<dbReference type="RefSeq" id="XP_067694318.1">
    <property type="nucleotide sequence ID" value="XM_067838324.1"/>
</dbReference>
<dbReference type="PANTHER" id="PTHR36587">
    <property type="entry name" value="EXPRESSION SITE-ASSOCIATED GENE 3 (ESAG3)-LIKE PROTEIN"/>
    <property type="match status" value="1"/>
</dbReference>
<evidence type="ECO:0000313" key="2">
    <source>
        <dbReference type="Proteomes" id="UP000674179"/>
    </source>
</evidence>
<sequence>MPKLSSKMCPKHRDSVERRLSVGAGTQQSLRRLRHKLFRLFSSEMDAMRFARFLCSTLLLALILALMTASEILWSLEVPYCRYVTNPIGSASLTALGWREPLPQRSAGKRRHASTELENRVNEYLAKHNGTEGRPLLPARIHFIVVTNQTDWSFCMISASCALAGVRLSVLGVDTPYSHVWRFEKYLDYLDREGLRDEDIVVTLDTDVAWTGSDVLYFLQKFARYSPASEAALDLAAVRAWEDYGEEVGSAYMATLRTTPERPSRPLLQLPPVIFNADDDCYFYQPVKGLFQCFTSDYVMTHLVAAARNGASFFSAEDAARASSEDWNYFKKIYDSTLAGRRAHRLLNTPLAAATFLRTPDDPFFYEGAFTVGRNPAHYLNAGMHISRAWALRELAVGVLRFAKEQQPRDTREWFCDQSIIGMLRYNLRMFEINEGLLFGTGHRKDGGLFRDPFGLPVGLISVDQLTQFMFTSHLRHRKGLGGLTPYYTRHRDDVTLTDLDSHLIATRSGAFVAPPLWEREVQPRCLDVPLPDGSVSARCSAVPRQLTHPSFIHFAAGRKRRLYREYREWFAWYFAARHSIKARLSSMQVLSNLELELWRTSTVQHIPFFAVCSSPFHGG</sequence>
<gene>
    <name evidence="1" type="ORF">CUR178_06664</name>
</gene>
<comment type="caution">
    <text evidence="1">The sequence shown here is derived from an EMBL/GenBank/DDBJ whole genome shotgun (WGS) entry which is preliminary data.</text>
</comment>
<reference evidence="1 2" key="1">
    <citation type="submission" date="2021-02" db="EMBL/GenBank/DDBJ databases">
        <title>Leishmania (Mundinia) enrietti genome sequencing and assembly.</title>
        <authorList>
            <person name="Almutairi H."/>
            <person name="Gatherer D."/>
        </authorList>
    </citation>
    <scope>NUCLEOTIDE SEQUENCE [LARGE SCALE GENOMIC DNA]</scope>
    <source>
        <strain evidence="1">CUR178</strain>
    </source>
</reference>
<dbReference type="EMBL" id="JAFHKP010000015">
    <property type="protein sequence ID" value="KAG5482628.1"/>
    <property type="molecule type" value="Genomic_DNA"/>
</dbReference>
<dbReference type="PANTHER" id="PTHR36587:SF2">
    <property type="entry name" value="EXPRESSION SITE-ASSOCIATED GENE 3 (ESAG3)-LIKE PROTEIN"/>
    <property type="match status" value="1"/>
</dbReference>
<dbReference type="OrthoDB" id="259315at2759"/>
<dbReference type="Proteomes" id="UP000674179">
    <property type="component" value="Chromosome 15"/>
</dbReference>
<dbReference type="KEGG" id="lenr:94173834"/>
<dbReference type="GeneID" id="94173834"/>
<keyword evidence="2" id="KW-1185">Reference proteome</keyword>
<accession>A0A836HJU1</accession>
<proteinExistence type="predicted"/>
<protein>
    <submittedName>
        <fullName evidence="1">Uncharacterized protein</fullName>
    </submittedName>
</protein>
<dbReference type="CDD" id="cd22997">
    <property type="entry name" value="GT_LH"/>
    <property type="match status" value="1"/>
</dbReference>
<organism evidence="1 2">
    <name type="scientific">Leishmania enriettii</name>
    <dbReference type="NCBI Taxonomy" id="5663"/>
    <lineage>
        <taxon>Eukaryota</taxon>
        <taxon>Discoba</taxon>
        <taxon>Euglenozoa</taxon>
        <taxon>Kinetoplastea</taxon>
        <taxon>Metakinetoplastina</taxon>
        <taxon>Trypanosomatida</taxon>
        <taxon>Trypanosomatidae</taxon>
        <taxon>Leishmaniinae</taxon>
        <taxon>Leishmania</taxon>
    </lineage>
</organism>
<evidence type="ECO:0000313" key="1">
    <source>
        <dbReference type="EMBL" id="KAG5482628.1"/>
    </source>
</evidence>